<reference evidence="2" key="1">
    <citation type="journal article" date="2023" name="Nat. Plants">
        <title>Single-cell RNA sequencing provides a high-resolution roadmap for understanding the multicellular compartmentation of specialized metabolism.</title>
        <authorList>
            <person name="Sun S."/>
            <person name="Shen X."/>
            <person name="Li Y."/>
            <person name="Li Y."/>
            <person name="Wang S."/>
            <person name="Li R."/>
            <person name="Zhang H."/>
            <person name="Shen G."/>
            <person name="Guo B."/>
            <person name="Wei J."/>
            <person name="Xu J."/>
            <person name="St-Pierre B."/>
            <person name="Chen S."/>
            <person name="Sun C."/>
        </authorList>
    </citation>
    <scope>NUCLEOTIDE SEQUENCE [LARGE SCALE GENOMIC DNA]</scope>
</reference>
<accession>A0ACC0A7Q9</accession>
<keyword evidence="2" id="KW-1185">Reference proteome</keyword>
<evidence type="ECO:0000313" key="2">
    <source>
        <dbReference type="Proteomes" id="UP001060085"/>
    </source>
</evidence>
<proteinExistence type="predicted"/>
<dbReference type="Proteomes" id="UP001060085">
    <property type="component" value="Linkage Group LG06"/>
</dbReference>
<name>A0ACC0A7Q9_CATRO</name>
<protein>
    <submittedName>
        <fullName evidence="1">Uncharacterized protein</fullName>
    </submittedName>
</protein>
<organism evidence="1 2">
    <name type="scientific">Catharanthus roseus</name>
    <name type="common">Madagascar periwinkle</name>
    <name type="synonym">Vinca rosea</name>
    <dbReference type="NCBI Taxonomy" id="4058"/>
    <lineage>
        <taxon>Eukaryota</taxon>
        <taxon>Viridiplantae</taxon>
        <taxon>Streptophyta</taxon>
        <taxon>Embryophyta</taxon>
        <taxon>Tracheophyta</taxon>
        <taxon>Spermatophyta</taxon>
        <taxon>Magnoliopsida</taxon>
        <taxon>eudicotyledons</taxon>
        <taxon>Gunneridae</taxon>
        <taxon>Pentapetalae</taxon>
        <taxon>asterids</taxon>
        <taxon>lamiids</taxon>
        <taxon>Gentianales</taxon>
        <taxon>Apocynaceae</taxon>
        <taxon>Rauvolfioideae</taxon>
        <taxon>Vinceae</taxon>
        <taxon>Catharanthinae</taxon>
        <taxon>Catharanthus</taxon>
    </lineage>
</organism>
<comment type="caution">
    <text evidence="1">The sequence shown here is derived from an EMBL/GenBank/DDBJ whole genome shotgun (WGS) entry which is preliminary data.</text>
</comment>
<dbReference type="EMBL" id="CM044706">
    <property type="protein sequence ID" value="KAI5656952.1"/>
    <property type="molecule type" value="Genomic_DNA"/>
</dbReference>
<evidence type="ECO:0000313" key="1">
    <source>
        <dbReference type="EMBL" id="KAI5656952.1"/>
    </source>
</evidence>
<sequence>MELRTHFPSLTKNDIHTRISDEFSIWFREEMVCRSRRGLTQRRLLLRQWLLFLWVSSSPAGASPVETSTPLTVAYILLGTSPSPAAASTLLGTSTPSVAPSTPPATLTPFPQLPYSSLVPIFTPSASSAVRILSKHFSSSSVSPPTPVPSSAPLSDPSSHGVVGSHILILPTADNFNRQSDYAKLIIEIMKAPFVEIYPSFGKDLDRIKNMWYTEFGAKYQELKANTERLHIDIGSPILTDEQLMFEAAGGSNKGYVYGFDSQSAAITVERWGGSSILLPIPSTSSAAAHESFIKRERKFASFMTSIAS</sequence>
<gene>
    <name evidence="1" type="ORF">M9H77_25745</name>
</gene>